<sequence length="214" mass="25273">MSNLFSVKELKYNTKFKNLKKINVSGLELQKNKRKRDLIAFVQLGYGRDGIAYKSTNNKYVMKIVKYIEDARKEERCLKSLYKHKFTPKFIKRIANVVLMSYFSNTQDIETYVHNRKDCAPKKLENSLKRLITLSIKHKKANNDSNPMNILIDTKSNMAKMIDFSDNCTVRNPCRYWKEVIAEIGMNRMRKVFPGILSFMKRRCKLTSMYYTGY</sequence>
<evidence type="ECO:0000313" key="2">
    <source>
        <dbReference type="Proteomes" id="UP000232488"/>
    </source>
</evidence>
<protein>
    <recommendedName>
        <fullName evidence="3">Protein kinase domain-containing protein</fullName>
    </recommendedName>
</protein>
<evidence type="ECO:0008006" key="3">
    <source>
        <dbReference type="Google" id="ProtNLM"/>
    </source>
</evidence>
<accession>A0A1C9C4Z8</accession>
<dbReference type="SUPFAM" id="SSF56112">
    <property type="entry name" value="Protein kinase-like (PK-like)"/>
    <property type="match status" value="1"/>
</dbReference>
<organism evidence="1 2">
    <name type="scientific">Heterosigma akashiwo virus 01</name>
    <name type="common">HaV01</name>
    <dbReference type="NCBI Taxonomy" id="97195"/>
    <lineage>
        <taxon>Viruses</taxon>
        <taxon>Varidnaviria</taxon>
        <taxon>Bamfordvirae</taxon>
        <taxon>Nucleocytoviricota</taxon>
        <taxon>Megaviricetes</taxon>
        <taxon>Algavirales</taxon>
        <taxon>Phycodnaviridae</taxon>
        <taxon>Raphidovirus</taxon>
        <taxon>Raphidovirus japonicum</taxon>
    </lineage>
</organism>
<keyword evidence="2" id="KW-1185">Reference proteome</keyword>
<dbReference type="EMBL" id="KX008963">
    <property type="protein sequence ID" value="AOM63360.1"/>
    <property type="molecule type" value="Genomic_DNA"/>
</dbReference>
<name>A0A1C9C4Z8_HAV01</name>
<evidence type="ECO:0000313" key="1">
    <source>
        <dbReference type="EMBL" id="AOM63360.1"/>
    </source>
</evidence>
<dbReference type="KEGG" id="vg:37618410"/>
<dbReference type="Proteomes" id="UP000232488">
    <property type="component" value="Segment"/>
</dbReference>
<dbReference type="RefSeq" id="YP_009507426.1">
    <property type="nucleotide sequence ID" value="NC_038553.1"/>
</dbReference>
<dbReference type="GeneID" id="37618410"/>
<proteinExistence type="predicted"/>
<dbReference type="InterPro" id="IPR011009">
    <property type="entry name" value="Kinase-like_dom_sf"/>
</dbReference>
<gene>
    <name evidence="1" type="primary">HaV53_ORF29</name>
</gene>
<reference evidence="1 2" key="1">
    <citation type="submission" date="2016-03" db="EMBL/GenBank/DDBJ databases">
        <title>Genome sequences of a Phycodnavirus, Heterosigma akashiwo virus strain 53.</title>
        <authorList>
            <person name="Ueki S."/>
            <person name="Ogura Y."/>
            <person name="Hayashi T."/>
        </authorList>
    </citation>
    <scope>NUCLEOTIDE SEQUENCE [LARGE SCALE GENOMIC DNA]</scope>
    <source>
        <strain evidence="1">HaV53</strain>
    </source>
</reference>
<organismHost>
    <name type="scientific">Heterosigma akashiwo</name>
    <name type="common">Chromophytic alga</name>
    <name type="synonym">Heterosigma carterae</name>
    <dbReference type="NCBI Taxonomy" id="2829"/>
</organismHost>